<feature type="transmembrane region" description="Helical" evidence="8">
    <location>
        <begin position="213"/>
        <end position="229"/>
    </location>
</feature>
<evidence type="ECO:0000256" key="8">
    <source>
        <dbReference type="SAM" id="Phobius"/>
    </source>
</evidence>
<keyword evidence="3" id="KW-0813">Transport</keyword>
<evidence type="ECO:0000256" key="5">
    <source>
        <dbReference type="ARBA" id="ARBA00022692"/>
    </source>
</evidence>
<keyword evidence="10" id="KW-1185">Reference proteome</keyword>
<evidence type="ECO:0000256" key="1">
    <source>
        <dbReference type="ARBA" id="ARBA00004651"/>
    </source>
</evidence>
<keyword evidence="7 8" id="KW-0472">Membrane</keyword>
<evidence type="ECO:0000256" key="3">
    <source>
        <dbReference type="ARBA" id="ARBA00022448"/>
    </source>
</evidence>
<name>A0ABW5BEL9_9PROT</name>
<dbReference type="RefSeq" id="WP_380248229.1">
    <property type="nucleotide sequence ID" value="NZ_JBHUII010000001.1"/>
</dbReference>
<evidence type="ECO:0000313" key="10">
    <source>
        <dbReference type="Proteomes" id="UP001597294"/>
    </source>
</evidence>
<evidence type="ECO:0000256" key="2">
    <source>
        <dbReference type="ARBA" id="ARBA00010735"/>
    </source>
</evidence>
<accession>A0ABW5BEL9</accession>
<comment type="subcellular location">
    <subcellularLocation>
        <location evidence="1">Cell membrane</location>
        <topology evidence="1">Multi-pass membrane protein</topology>
    </subcellularLocation>
</comment>
<dbReference type="Proteomes" id="UP001597294">
    <property type="component" value="Unassembled WGS sequence"/>
</dbReference>
<keyword evidence="6 8" id="KW-1133">Transmembrane helix</keyword>
<dbReference type="PANTHER" id="PTHR34979">
    <property type="entry name" value="INNER MEMBRANE PROTEIN YGAZ"/>
    <property type="match status" value="1"/>
</dbReference>
<evidence type="ECO:0000313" key="9">
    <source>
        <dbReference type="EMBL" id="MFD2204542.1"/>
    </source>
</evidence>
<dbReference type="PANTHER" id="PTHR34979:SF1">
    <property type="entry name" value="INNER MEMBRANE PROTEIN YGAZ"/>
    <property type="match status" value="1"/>
</dbReference>
<feature type="transmembrane region" description="Helical" evidence="8">
    <location>
        <begin position="235"/>
        <end position="254"/>
    </location>
</feature>
<feature type="transmembrane region" description="Helical" evidence="8">
    <location>
        <begin position="188"/>
        <end position="206"/>
    </location>
</feature>
<feature type="transmembrane region" description="Helical" evidence="8">
    <location>
        <begin position="27"/>
        <end position="52"/>
    </location>
</feature>
<protein>
    <submittedName>
        <fullName evidence="9">AzlC family ABC transporter permease</fullName>
    </submittedName>
</protein>
<sequence length="266" mass="28493">MSEAHTSNNHCIGETHEDTQKASRSEILIEILAGSRATLPMVVGAIPFGIIFGTLADQSGLSPIAAIAMSIFVFAGSSQFIALGLLAAGTGPLIIIATTFIVNLRHLLYSAAIVDDVKHLSGPWRALIAFGLTDEAFATVVDKIRKSDDTWRLKYVQWFYLGSFGTMYANWILCTIIGITLGELVPGMSGWGLDFAMSATFIGMVLPYLNTRPMMACVLVAAAMSLGTADLPHKLGLMVSALSAVAVGLSYHLASRKNLTNRRTIK</sequence>
<gene>
    <name evidence="9" type="ORF">ACFSKO_02920</name>
</gene>
<evidence type="ECO:0000256" key="7">
    <source>
        <dbReference type="ARBA" id="ARBA00023136"/>
    </source>
</evidence>
<comment type="similarity">
    <text evidence="2">Belongs to the AzlC family.</text>
</comment>
<evidence type="ECO:0000256" key="4">
    <source>
        <dbReference type="ARBA" id="ARBA00022475"/>
    </source>
</evidence>
<feature type="transmembrane region" description="Helical" evidence="8">
    <location>
        <begin position="156"/>
        <end position="182"/>
    </location>
</feature>
<comment type="caution">
    <text evidence="9">The sequence shown here is derived from an EMBL/GenBank/DDBJ whole genome shotgun (WGS) entry which is preliminary data.</text>
</comment>
<proteinExistence type="inferred from homology"/>
<organism evidence="9 10">
    <name type="scientific">Kiloniella antarctica</name>
    <dbReference type="NCBI Taxonomy" id="1550907"/>
    <lineage>
        <taxon>Bacteria</taxon>
        <taxon>Pseudomonadati</taxon>
        <taxon>Pseudomonadota</taxon>
        <taxon>Alphaproteobacteria</taxon>
        <taxon>Rhodospirillales</taxon>
        <taxon>Kiloniellaceae</taxon>
        <taxon>Kiloniella</taxon>
    </lineage>
</organism>
<dbReference type="Pfam" id="PF03591">
    <property type="entry name" value="AzlC"/>
    <property type="match status" value="1"/>
</dbReference>
<dbReference type="InterPro" id="IPR011606">
    <property type="entry name" value="Brnchd-chn_aa_trnsp_permease"/>
</dbReference>
<dbReference type="EMBL" id="JBHUII010000001">
    <property type="protein sequence ID" value="MFD2204542.1"/>
    <property type="molecule type" value="Genomic_DNA"/>
</dbReference>
<keyword evidence="5 8" id="KW-0812">Transmembrane</keyword>
<reference evidence="10" key="1">
    <citation type="journal article" date="2019" name="Int. J. Syst. Evol. Microbiol.">
        <title>The Global Catalogue of Microorganisms (GCM) 10K type strain sequencing project: providing services to taxonomists for standard genome sequencing and annotation.</title>
        <authorList>
            <consortium name="The Broad Institute Genomics Platform"/>
            <consortium name="The Broad Institute Genome Sequencing Center for Infectious Disease"/>
            <person name="Wu L."/>
            <person name="Ma J."/>
        </authorList>
    </citation>
    <scope>NUCLEOTIDE SEQUENCE [LARGE SCALE GENOMIC DNA]</scope>
    <source>
        <strain evidence="10">CGMCC 4.7192</strain>
    </source>
</reference>
<keyword evidence="4" id="KW-1003">Cell membrane</keyword>
<evidence type="ECO:0000256" key="6">
    <source>
        <dbReference type="ARBA" id="ARBA00022989"/>
    </source>
</evidence>